<evidence type="ECO:0000256" key="1">
    <source>
        <dbReference type="SAM" id="Phobius"/>
    </source>
</evidence>
<dbReference type="PANTHER" id="PTHR38468">
    <property type="entry name" value="SLL0939 PROTEIN"/>
    <property type="match status" value="1"/>
</dbReference>
<keyword evidence="3" id="KW-1185">Reference proteome</keyword>
<reference evidence="2" key="2">
    <citation type="journal article" date="2020" name="Microorganisms">
        <title>Osmotic Adaptation and Compatible Solute Biosynthesis of Phototrophic Bacteria as Revealed from Genome Analyses.</title>
        <authorList>
            <person name="Imhoff J.F."/>
            <person name="Rahn T."/>
            <person name="Kunzel S."/>
            <person name="Keller A."/>
            <person name="Neulinger S.C."/>
        </authorList>
    </citation>
    <scope>NUCLEOTIDE SEQUENCE</scope>
    <source>
        <strain evidence="2">DSM 11080</strain>
    </source>
</reference>
<feature type="transmembrane region" description="Helical" evidence="1">
    <location>
        <begin position="52"/>
        <end position="73"/>
    </location>
</feature>
<evidence type="ECO:0000313" key="2">
    <source>
        <dbReference type="EMBL" id="MBK1704249.1"/>
    </source>
</evidence>
<evidence type="ECO:0008006" key="4">
    <source>
        <dbReference type="Google" id="ProtNLM"/>
    </source>
</evidence>
<dbReference type="AlphaFoldDB" id="A0AAJ0U2U3"/>
<dbReference type="InterPro" id="IPR012427">
    <property type="entry name" value="DUF1622"/>
</dbReference>
<comment type="caution">
    <text evidence="2">The sequence shown here is derived from an EMBL/GenBank/DDBJ whole genome shotgun (WGS) entry which is preliminary data.</text>
</comment>
<dbReference type="EMBL" id="NRSJ01000008">
    <property type="protein sequence ID" value="MBK1704249.1"/>
    <property type="molecule type" value="Genomic_DNA"/>
</dbReference>
<name>A0AAJ0U2U3_9GAMM</name>
<keyword evidence="1" id="KW-0472">Membrane</keyword>
<keyword evidence="1" id="KW-0812">Transmembrane</keyword>
<protein>
    <recommendedName>
        <fullName evidence="4">DUF1622 domain-containing protein</fullName>
    </recommendedName>
</protein>
<feature type="transmembrane region" description="Helical" evidence="1">
    <location>
        <begin position="12"/>
        <end position="40"/>
    </location>
</feature>
<dbReference type="Proteomes" id="UP001296776">
    <property type="component" value="Unassembled WGS sequence"/>
</dbReference>
<gene>
    <name evidence="2" type="ORF">CKO40_06720</name>
</gene>
<reference evidence="2" key="1">
    <citation type="submission" date="2017-08" db="EMBL/GenBank/DDBJ databases">
        <authorList>
            <person name="Imhoff J.F."/>
            <person name="Rahn T."/>
            <person name="Kuenzel S."/>
            <person name="Neulinger S.C."/>
        </authorList>
    </citation>
    <scope>NUCLEOTIDE SEQUENCE</scope>
    <source>
        <strain evidence="2">DSM 11080</strain>
    </source>
</reference>
<sequence>MTELIKPAAEWVAAFVEAVGVGIIGAVSLFVVVLFVVRLLQQRSVRSAYEEVRLVLGRGILLGLEFLVAADIVHTVAVELTFQTVGVLAIIVLIRTFLSVTLELELTGRWPWQKADETE</sequence>
<dbReference type="RefSeq" id="WP_200345428.1">
    <property type="nucleotide sequence ID" value="NZ_NRSJ01000008.1"/>
</dbReference>
<dbReference type="Pfam" id="PF07784">
    <property type="entry name" value="DUF1622"/>
    <property type="match status" value="1"/>
</dbReference>
<keyword evidence="1" id="KW-1133">Transmembrane helix</keyword>
<feature type="transmembrane region" description="Helical" evidence="1">
    <location>
        <begin position="85"/>
        <end position="104"/>
    </location>
</feature>
<accession>A0AAJ0U2U3</accession>
<dbReference type="PANTHER" id="PTHR38468:SF1">
    <property type="entry name" value="SLL0939 PROTEIN"/>
    <property type="match status" value="1"/>
</dbReference>
<proteinExistence type="predicted"/>
<evidence type="ECO:0000313" key="3">
    <source>
        <dbReference type="Proteomes" id="UP001296776"/>
    </source>
</evidence>
<organism evidence="2 3">
    <name type="scientific">Halochromatium glycolicum</name>
    <dbReference type="NCBI Taxonomy" id="85075"/>
    <lineage>
        <taxon>Bacteria</taxon>
        <taxon>Pseudomonadati</taxon>
        <taxon>Pseudomonadota</taxon>
        <taxon>Gammaproteobacteria</taxon>
        <taxon>Chromatiales</taxon>
        <taxon>Chromatiaceae</taxon>
        <taxon>Halochromatium</taxon>
    </lineage>
</organism>